<reference evidence="2" key="3">
    <citation type="submission" date="2024-01" db="EMBL/GenBank/DDBJ databases">
        <authorList>
            <person name="Coelho M.A."/>
            <person name="David-Palma M."/>
            <person name="Shea T."/>
            <person name="Sun S."/>
            <person name="Cuomo C.A."/>
            <person name="Heitman J."/>
        </authorList>
    </citation>
    <scope>NUCLEOTIDE SEQUENCE</scope>
    <source>
        <strain evidence="2">CBS 7841</strain>
    </source>
</reference>
<organism evidence="2 3">
    <name type="scientific">Cryptococcus depauperatus CBS 7841</name>
    <dbReference type="NCBI Taxonomy" id="1295531"/>
    <lineage>
        <taxon>Eukaryota</taxon>
        <taxon>Fungi</taxon>
        <taxon>Dikarya</taxon>
        <taxon>Basidiomycota</taxon>
        <taxon>Agaricomycotina</taxon>
        <taxon>Tremellomycetes</taxon>
        <taxon>Tremellales</taxon>
        <taxon>Cryptococcaceae</taxon>
        <taxon>Cryptococcus</taxon>
    </lineage>
</organism>
<keyword evidence="3" id="KW-1185">Reference proteome</keyword>
<feature type="region of interest" description="Disordered" evidence="1">
    <location>
        <begin position="1"/>
        <end position="58"/>
    </location>
</feature>
<name>A0A1E3IMY9_9TREE</name>
<reference evidence="2" key="2">
    <citation type="journal article" date="2022" name="Elife">
        <title>Obligate sexual reproduction of a homothallic fungus closely related to the Cryptococcus pathogenic species complex.</title>
        <authorList>
            <person name="Passer A.R."/>
            <person name="Clancey S.A."/>
            <person name="Shea T."/>
            <person name="David-Palma M."/>
            <person name="Averette A.F."/>
            <person name="Boekhout T."/>
            <person name="Porcel B.M."/>
            <person name="Nowrousian M."/>
            <person name="Cuomo C.A."/>
            <person name="Sun S."/>
            <person name="Heitman J."/>
            <person name="Coelho M.A."/>
        </authorList>
    </citation>
    <scope>NUCLEOTIDE SEQUENCE</scope>
    <source>
        <strain evidence="2">CBS 7841</strain>
    </source>
</reference>
<proteinExistence type="predicted"/>
<evidence type="ECO:0000313" key="2">
    <source>
        <dbReference type="EMBL" id="WVN89680.1"/>
    </source>
</evidence>
<evidence type="ECO:0000313" key="3">
    <source>
        <dbReference type="Proteomes" id="UP000094043"/>
    </source>
</evidence>
<dbReference type="Proteomes" id="UP000094043">
    <property type="component" value="Chromosome 6"/>
</dbReference>
<reference evidence="2" key="1">
    <citation type="submission" date="2016-06" db="EMBL/GenBank/DDBJ databases">
        <authorList>
            <person name="Cuomo C."/>
            <person name="Litvintseva A."/>
            <person name="Heitman J."/>
            <person name="Chen Y."/>
            <person name="Sun S."/>
            <person name="Springer D."/>
            <person name="Dromer F."/>
            <person name="Young S."/>
            <person name="Zeng Q."/>
            <person name="Chapman S."/>
            <person name="Gujja S."/>
            <person name="Saif S."/>
            <person name="Birren B."/>
        </authorList>
    </citation>
    <scope>NUCLEOTIDE SEQUENCE</scope>
    <source>
        <strain evidence="2">CBS 7841</strain>
    </source>
</reference>
<sequence>MSRSSTQQPQSSSTLSAGQPSHRALEGNSVNGVATSTGGNSLLVTVEGESGEDPPSRHSLAGLLSTLGAFRSRFSSQLNEDAIAHLASIRQQTYTVEEIQKMAEGIVSRRSAGVGGQLESDEDLAKLIYLIDEVTNRFTEQRLASEQGEPSLNAEREQHGEGDWDGWTRTG</sequence>
<dbReference type="RefSeq" id="XP_066070380.1">
    <property type="nucleotide sequence ID" value="XM_066214283.1"/>
</dbReference>
<feature type="region of interest" description="Disordered" evidence="1">
    <location>
        <begin position="141"/>
        <end position="171"/>
    </location>
</feature>
<dbReference type="VEuPathDB" id="FungiDB:L203_01881"/>
<gene>
    <name evidence="2" type="ORF">L203_104910</name>
</gene>
<evidence type="ECO:0000256" key="1">
    <source>
        <dbReference type="SAM" id="MobiDB-lite"/>
    </source>
</evidence>
<feature type="compositionally biased region" description="Low complexity" evidence="1">
    <location>
        <begin position="1"/>
        <end position="16"/>
    </location>
</feature>
<feature type="compositionally biased region" description="Polar residues" evidence="1">
    <location>
        <begin position="141"/>
        <end position="150"/>
    </location>
</feature>
<dbReference type="AlphaFoldDB" id="A0A1E3IMY9"/>
<accession>A0A1E3IMY9</accession>
<dbReference type="EMBL" id="CP143789">
    <property type="protein sequence ID" value="WVN89680.1"/>
    <property type="molecule type" value="Genomic_DNA"/>
</dbReference>
<protein>
    <submittedName>
        <fullName evidence="2">Uncharacterized protein</fullName>
    </submittedName>
</protein>
<feature type="compositionally biased region" description="Polar residues" evidence="1">
    <location>
        <begin position="28"/>
        <end position="43"/>
    </location>
</feature>
<dbReference type="GeneID" id="91089119"/>
<dbReference type="KEGG" id="cdep:91089119"/>